<feature type="compositionally biased region" description="Pro residues" evidence="11">
    <location>
        <begin position="2145"/>
        <end position="2159"/>
    </location>
</feature>
<feature type="active site" description="Nucleophile" evidence="8">
    <location>
        <position position="1616"/>
    </location>
</feature>
<evidence type="ECO:0000256" key="11">
    <source>
        <dbReference type="SAM" id="MobiDB-lite"/>
    </source>
</evidence>
<dbReference type="Pfam" id="PF00331">
    <property type="entry name" value="Glyco_hydro_10"/>
    <property type="match status" value="1"/>
</dbReference>
<dbReference type="InterPro" id="IPR008979">
    <property type="entry name" value="Galactose-bd-like_sf"/>
</dbReference>
<dbReference type="InterPro" id="IPR001119">
    <property type="entry name" value="SLH_dom"/>
</dbReference>
<dbReference type="Pfam" id="PF00395">
    <property type="entry name" value="SLH"/>
    <property type="match status" value="3"/>
</dbReference>
<dbReference type="Pfam" id="PF06452">
    <property type="entry name" value="CBM9_1"/>
    <property type="match status" value="2"/>
</dbReference>
<evidence type="ECO:0000256" key="5">
    <source>
        <dbReference type="ARBA" id="ARBA00023277"/>
    </source>
</evidence>
<keyword evidence="10" id="KW-0175">Coiled coil</keyword>
<evidence type="ECO:0000259" key="13">
    <source>
        <dbReference type="PROSITE" id="PS51677"/>
    </source>
</evidence>
<comment type="similarity">
    <text evidence="1 9">Belongs to the glycosyl hydrolase 10 (cellulase F) family.</text>
</comment>
<dbReference type="STRING" id="398512.Bccel_3749"/>
<evidence type="ECO:0000256" key="9">
    <source>
        <dbReference type="RuleBase" id="RU361174"/>
    </source>
</evidence>
<keyword evidence="5 9" id="KW-0119">Carbohydrate metabolism</keyword>
<keyword evidence="6 9" id="KW-0326">Glycosidase</keyword>
<evidence type="ECO:0000256" key="1">
    <source>
        <dbReference type="ARBA" id="ARBA00007495"/>
    </source>
</evidence>
<dbReference type="eggNOG" id="COG3693">
    <property type="taxonomic scope" value="Bacteria"/>
</dbReference>
<dbReference type="Pfam" id="PF01522">
    <property type="entry name" value="Polysacc_deac_1"/>
    <property type="match status" value="1"/>
</dbReference>
<dbReference type="eggNOG" id="COG4733">
    <property type="taxonomic scope" value="Bacteria"/>
</dbReference>
<dbReference type="GO" id="GO:0030246">
    <property type="term" value="F:carbohydrate binding"/>
    <property type="evidence" value="ECO:0007669"/>
    <property type="project" value="InterPro"/>
</dbReference>
<dbReference type="SUPFAM" id="SSF49785">
    <property type="entry name" value="Galactose-binding domain-like"/>
    <property type="match status" value="5"/>
</dbReference>
<evidence type="ECO:0000313" key="16">
    <source>
        <dbReference type="Proteomes" id="UP000036923"/>
    </source>
</evidence>
<dbReference type="Gene3D" id="3.20.20.80">
    <property type="entry name" value="Glycosidases"/>
    <property type="match status" value="1"/>
</dbReference>
<dbReference type="SUPFAM" id="SSF88713">
    <property type="entry name" value="Glycoside hydrolase/deacetylase"/>
    <property type="match status" value="1"/>
</dbReference>
<organism evidence="15 16">
    <name type="scientific">Pseudobacteroides cellulosolvens ATCC 35603 = DSM 2933</name>
    <dbReference type="NCBI Taxonomy" id="398512"/>
    <lineage>
        <taxon>Bacteria</taxon>
        <taxon>Bacillati</taxon>
        <taxon>Bacillota</taxon>
        <taxon>Clostridia</taxon>
        <taxon>Eubacteriales</taxon>
        <taxon>Oscillospiraceae</taxon>
        <taxon>Pseudobacteroides</taxon>
    </lineage>
</organism>
<proteinExistence type="inferred from homology"/>
<dbReference type="CDD" id="cd10954">
    <property type="entry name" value="CE4_CtAXE_like"/>
    <property type="match status" value="1"/>
</dbReference>
<dbReference type="Pfam" id="PF02018">
    <property type="entry name" value="CBM_4_9"/>
    <property type="match status" value="5"/>
</dbReference>
<dbReference type="InterPro" id="IPR003305">
    <property type="entry name" value="CenC_carb-bd"/>
</dbReference>
<dbReference type="InterPro" id="IPR002509">
    <property type="entry name" value="NODB_dom"/>
</dbReference>
<evidence type="ECO:0000256" key="6">
    <source>
        <dbReference type="ARBA" id="ARBA00023295"/>
    </source>
</evidence>
<evidence type="ECO:0000256" key="2">
    <source>
        <dbReference type="ARBA" id="ARBA00022729"/>
    </source>
</evidence>
<dbReference type="PROSITE" id="PS51677">
    <property type="entry name" value="NODB"/>
    <property type="match status" value="1"/>
</dbReference>
<evidence type="ECO:0000256" key="7">
    <source>
        <dbReference type="ARBA" id="ARBA00023326"/>
    </source>
</evidence>
<dbReference type="PANTHER" id="PTHR31490">
    <property type="entry name" value="GLYCOSYL HYDROLASE"/>
    <property type="match status" value="1"/>
</dbReference>
<feature type="coiled-coil region" evidence="10">
    <location>
        <begin position="2193"/>
        <end position="2220"/>
    </location>
</feature>
<protein>
    <recommendedName>
        <fullName evidence="9">Beta-xylanase</fullName>
        <ecNumber evidence="9">3.2.1.8</ecNumber>
    </recommendedName>
</protein>
<evidence type="ECO:0000259" key="14">
    <source>
        <dbReference type="PROSITE" id="PS51760"/>
    </source>
</evidence>
<dbReference type="GO" id="GO:0016810">
    <property type="term" value="F:hydrolase activity, acting on carbon-nitrogen (but not peptide) bonds"/>
    <property type="evidence" value="ECO:0007669"/>
    <property type="project" value="InterPro"/>
</dbReference>
<evidence type="ECO:0000256" key="8">
    <source>
        <dbReference type="PROSITE-ProRule" id="PRU10061"/>
    </source>
</evidence>
<dbReference type="SUPFAM" id="SSF51445">
    <property type="entry name" value="(Trans)glycosidases"/>
    <property type="match status" value="1"/>
</dbReference>
<evidence type="ECO:0000259" key="12">
    <source>
        <dbReference type="PROSITE" id="PS51272"/>
    </source>
</evidence>
<dbReference type="Gene3D" id="3.40.50.1110">
    <property type="entry name" value="SGNH hydrolase"/>
    <property type="match status" value="1"/>
</dbReference>
<feature type="domain" description="SLH" evidence="12">
    <location>
        <begin position="2515"/>
        <end position="2569"/>
    </location>
</feature>
<gene>
    <name evidence="15" type="ORF">Bccel_3749</name>
</gene>
<dbReference type="eggNOG" id="COG3507">
    <property type="taxonomic scope" value="Bacteria"/>
</dbReference>
<reference evidence="16" key="1">
    <citation type="submission" date="2015-07" db="EMBL/GenBank/DDBJ databases">
        <title>Near-Complete Genome Sequence of the Cellulolytic Bacterium Bacteroides (Pseudobacteroides) cellulosolvens ATCC 35603.</title>
        <authorList>
            <person name="Dassa B."/>
            <person name="Utturkar S.M."/>
            <person name="Klingeman D.M."/>
            <person name="Hurt R.A."/>
            <person name="Keller M."/>
            <person name="Xu J."/>
            <person name="Reddy Y.H.K."/>
            <person name="Borovok I."/>
            <person name="Grinberg I.R."/>
            <person name="Lamed R."/>
            <person name="Zhivin O."/>
            <person name="Bayer E.A."/>
            <person name="Brown S.D."/>
        </authorList>
    </citation>
    <scope>NUCLEOTIDE SEQUENCE [LARGE SCALE GENOMIC DNA]</scope>
    <source>
        <strain evidence="16">DSM 2933</strain>
    </source>
</reference>
<dbReference type="EC" id="3.2.1.8" evidence="9"/>
<dbReference type="eggNOG" id="COG0726">
    <property type="taxonomic scope" value="Bacteria"/>
</dbReference>
<dbReference type="SUPFAM" id="SSF52266">
    <property type="entry name" value="SGNH hydrolase"/>
    <property type="match status" value="1"/>
</dbReference>
<keyword evidence="16" id="KW-1185">Reference proteome</keyword>
<dbReference type="InterPro" id="IPR017853">
    <property type="entry name" value="GH"/>
</dbReference>
<feature type="domain" description="NodB homology" evidence="13">
    <location>
        <begin position="667"/>
        <end position="845"/>
    </location>
</feature>
<dbReference type="InterPro" id="IPR031158">
    <property type="entry name" value="GH10_AS"/>
</dbReference>
<keyword evidence="3" id="KW-0677">Repeat</keyword>
<dbReference type="GO" id="GO:0031176">
    <property type="term" value="F:endo-1,4-beta-xylanase activity"/>
    <property type="evidence" value="ECO:0007669"/>
    <property type="project" value="UniProtKB-EC"/>
</dbReference>
<dbReference type="Gene3D" id="2.60.40.1190">
    <property type="match status" value="2"/>
</dbReference>
<dbReference type="InterPro" id="IPR036514">
    <property type="entry name" value="SGNH_hydro_sf"/>
</dbReference>
<comment type="caution">
    <text evidence="15">The sequence shown here is derived from an EMBL/GenBank/DDBJ whole genome shotgun (WGS) entry which is preliminary data.</text>
</comment>
<dbReference type="InterPro" id="IPR005181">
    <property type="entry name" value="SASA"/>
</dbReference>
<feature type="domain" description="GH10" evidence="14">
    <location>
        <begin position="1361"/>
        <end position="1704"/>
    </location>
</feature>
<dbReference type="EMBL" id="LGTC01000001">
    <property type="protein sequence ID" value="KNY28475.1"/>
    <property type="molecule type" value="Genomic_DNA"/>
</dbReference>
<dbReference type="GO" id="GO:0045493">
    <property type="term" value="P:xylan catabolic process"/>
    <property type="evidence" value="ECO:0007669"/>
    <property type="project" value="UniProtKB-KW"/>
</dbReference>
<dbReference type="InterPro" id="IPR044846">
    <property type="entry name" value="GH10"/>
</dbReference>
<dbReference type="PROSITE" id="PS51760">
    <property type="entry name" value="GH10_2"/>
    <property type="match status" value="1"/>
</dbReference>
<dbReference type="Pfam" id="PF03629">
    <property type="entry name" value="SASA"/>
    <property type="match status" value="1"/>
</dbReference>
<keyword evidence="4 9" id="KW-0378">Hydrolase</keyword>
<keyword evidence="7 9" id="KW-0624">Polysaccharide degradation</keyword>
<dbReference type="PANTHER" id="PTHR31490:SF90">
    <property type="entry name" value="ENDO-1,4-BETA-XYLANASE A"/>
    <property type="match status" value="1"/>
</dbReference>
<dbReference type="PATRIC" id="fig|398512.5.peg.3925"/>
<dbReference type="SUPFAM" id="SSF49344">
    <property type="entry name" value="CBD9-like"/>
    <property type="match status" value="2"/>
</dbReference>
<name>A0A0L6JRZ7_9FIRM</name>
<dbReference type="InterPro" id="IPR001000">
    <property type="entry name" value="GH10_dom"/>
</dbReference>
<dbReference type="InterPro" id="IPR010502">
    <property type="entry name" value="Carb-bd_dom_fam9"/>
</dbReference>
<keyword evidence="2" id="KW-0732">Signal</keyword>
<evidence type="ECO:0000256" key="3">
    <source>
        <dbReference type="ARBA" id="ARBA00022737"/>
    </source>
</evidence>
<dbReference type="PROSITE" id="PS51272">
    <property type="entry name" value="SLH"/>
    <property type="match status" value="3"/>
</dbReference>
<evidence type="ECO:0000256" key="4">
    <source>
        <dbReference type="ARBA" id="ARBA00022801"/>
    </source>
</evidence>
<evidence type="ECO:0000256" key="10">
    <source>
        <dbReference type="SAM" id="Coils"/>
    </source>
</evidence>
<dbReference type="Gene3D" id="3.20.20.370">
    <property type="entry name" value="Glycoside hydrolase/deacetylase"/>
    <property type="match status" value="1"/>
</dbReference>
<comment type="catalytic activity">
    <reaction evidence="9">
        <text>Endohydrolysis of (1-&gt;4)-beta-D-xylosidic linkages in xylans.</text>
        <dbReference type="EC" id="3.2.1.8"/>
    </reaction>
</comment>
<dbReference type="Gene3D" id="1.20.1270.70">
    <property type="entry name" value="Designed single chain three-helix bundle"/>
    <property type="match status" value="1"/>
</dbReference>
<feature type="region of interest" description="Disordered" evidence="11">
    <location>
        <begin position="2130"/>
        <end position="2179"/>
    </location>
</feature>
<dbReference type="Proteomes" id="UP000036923">
    <property type="component" value="Unassembled WGS sequence"/>
</dbReference>
<sequence length="2569" mass="280469">MNKKLCLFMTLLIIFTSIYPFNITTIFAETVAGTDIVNNGDMEGVGTDNIPYWWFSRGSGTIASVLDEMHGGSKSLKVTGRTQNWEGPAQNLSGNQKGGTVPGKTYHAAAWVKYTGETAPESVQFVLGVQWNDGTGDGTPQKTGDRYDNIKYINVTKGQWTMIDGDYTGPTGADLSKGIMLYVQTTEAGPTYVDFCVDDVSMVELNQTTPTQAATPPPTTLPTQTATPTPVIVAGTDIVNNGDMEGVGTDNVPYWWFGRGSGTIASALDEIHGGSKSLKVTGRTQNWEGPAQNLSGNQKGGTVPGKTYHAAAWVKYTGETAPESVQFVLGVQWNDGTGDGTPQKTGDRYDNIKYINVTKGQWTMIDGDYTGPTGADLSKGIMLYVQTTEAGPTYVDFCVDDVSLVELNQATPTQTPTPSITGTATPTPGSTFHCFLLLGQSNMAGFPAAQESDKVEDPRIRVLGYDNNPALGRVTDQWDVAAPPLHESWNGAIGPGDWFAKTMIKKYPASDTIGLIPCAISGEKIETFMKVGGTKYSWIIERAKLAQQAGGVIDGIIFHQGESNNGDPAWPEKVKTLVGDLRTDLNLGKVPFIAGELLYSGDCASHNTLVNQLPSLITNCHVVSAQGLVEDPSDTTYNLHFDHDSQVALGKRYAEKMGQALGVTGPKLIALTFDDGPDKTLTPLVLDKLDAYNVPATFMMVGKNINAETSTVVTRIVNSGHEIANHSWDYTAMTGMSASDIEKSINDTNAAILQYSGTTPKFFRPPSLATNDTMFDVINLTFAGGITANDWDQSTTAEQRANAIISQARDGAIILLHDVQPLPHPTPEVLDILIPYLINQGYEFVTLSELFSRKGSVLNPNDKTMYVNVSDEPSITPANGFDFEGSTQGWQPKGTGVQISPVTETANKGSYSLKITGCTEESNGASFDAKSVLQKGAVYQISGYVKLANMPAAPSNFKISAEQQAGGSTTTKSIITRYISDTNWTKLSGTYTFTQDMENLTIYVGNSGVTDQFYFDNFSISMISPPPPSASTPTPAPTPVANITYDFENTVSGWTGRGAAQVSSSSESKNTGSYSLKVTGRTSGWHGPSISVKNILQKGATYQISGFVKRTQAVSSSTIKLSMAATPVGGSETYPGIGSISVSDTQWQQISGTYTFTQDMQSLVLYFESSDAEEEFYIDSVNINMTSPPPSSTPVPTPTPDNSGIISDFETNTNQGWVPRIGGEVLTVSDTVSHSGSYSLFTTNRKNTYDAPKINVTSKMYKDSKYNFSVWVKLKEGETSAKLALSLQRDLGGSPSYETIVSGTTVTADSWVRLTGNYTVSNDFDALSVYIESSYNDPSGATKSYYIDDFTLTYIEPPTIQSNLTSVKDVYNTDFKIGAALMASETKGVISNLMQKHFNSVVADNEMKPESIQRNKDDFNWVEADRIVQFTEDNGMDLRFHTLVWHQQTPDWWFRDDNGNDMSLETDPVKRAANKALLLKRLDTYIRTVVDRYGSVVDSWDVVNEVIDQDRPDGMRNSKWYNITGKDFIKQAFISTRSELDKNGWTGKLYINDYNTNDPKKRDWLYNLIVELKNQGVPIDGVGHQTHINIYQPSVDYMIDSIKKFGELGLDNQITELDVSIYNNNDKSKYETIPESILIHQGYRYKELFEAFKSVKQYISNVTLWGISDEHTWLSTFPIARLEAPLLFDSKYQAKYAYWGIVDPDQLPALIQNLKSSKGTPVIDGNTEHVWSISSFTPVMDSSAFKGYFKTLWDDQNLYILAEVSDSQINSNDKVEVFVEDANYVFTRDSTGEGAQYTVKEITAGYRIEAVIPLSTAVLHDVKNYDIRFTDNDTGAVLSWNDKSNSQNTDTSKFGNLTLCESIYVANAVNGTPNIDGTMDTMWNSADEITTDKWVVGSSGSKAKVRTMWDSEKLYVYAHVTDSKLVKNDDNAYNQDSVEIFIDQYMDRSNGYGGDDAHYYVNYANVQDFGSNGNESKIQSVTRTVYASDNITEIGYVVEAAIDLDYIQPQAGKLIGFDVHVNNDEDGDGKRDSAASWNDSTNMTYIDTRGFGTLMLATAIKTALAAKITEAQGLSSSAYTSASWSAMQSKLTDAIAVNLNANATQNQVDTAFAQLQAAINGLSNYQPPVVISTATPSPTATSTPSPSPTPTPTPNPTKTPGPLATSTPEKTPVPTPEGVKIPIKPVVDAERKIVSTTVDLNTLNQALEKAKEDNNGVKKLVIEVEKVEGAEKYTQELPLQALSAEKIEKKIEIKTPVAEIVIPGNMMSNSKQENKNVNNVALAVAKADTSQLNEEIKKIVGNRPVIELNAKVGNNPISWNNPDAPVTVSIDYEPTTEELRNLEHIVVRYIDPAGKIINIPSGKYDAASGKVTFTTTHFSKYAIAFEKKTFSDIGKHSWAKKQIEVLSSKGVIDGTSEKLNTFEPSGNITRADFICLLVRTLGLNARVDSNFTDVVEGKYYYQDIGIAKKLGITNGSGDNKFKPDEQITRQDMMVLIVKGLKAAGKNLPEADEAVISSFSDASEISVYAVQSVAVLVKEGMIKGSANMITPAQKTTRAEVAVIMYSVYNR</sequence>
<dbReference type="PROSITE" id="PS00591">
    <property type="entry name" value="GH10_1"/>
    <property type="match status" value="1"/>
</dbReference>
<feature type="domain" description="SLH" evidence="12">
    <location>
        <begin position="2447"/>
        <end position="2510"/>
    </location>
</feature>
<dbReference type="Gene3D" id="2.60.120.260">
    <property type="entry name" value="Galactose-binding domain-like"/>
    <property type="match status" value="5"/>
</dbReference>
<dbReference type="RefSeq" id="WP_050753611.1">
    <property type="nucleotide sequence ID" value="NZ_LGTC01000001.1"/>
</dbReference>
<accession>A0A0L6JRZ7</accession>
<dbReference type="SMART" id="SM00633">
    <property type="entry name" value="Glyco_10"/>
    <property type="match status" value="1"/>
</dbReference>
<dbReference type="InterPro" id="IPR011330">
    <property type="entry name" value="Glyco_hydro/deAcase_b/a-brl"/>
</dbReference>
<dbReference type="PRINTS" id="PR00134">
    <property type="entry name" value="GLHYDRLASE10"/>
</dbReference>
<evidence type="ECO:0000313" key="15">
    <source>
        <dbReference type="EMBL" id="KNY28475.1"/>
    </source>
</evidence>
<feature type="compositionally biased region" description="Low complexity" evidence="11">
    <location>
        <begin position="2132"/>
        <end position="2144"/>
    </location>
</feature>
<feature type="domain" description="SLH" evidence="12">
    <location>
        <begin position="2386"/>
        <end position="2446"/>
    </location>
</feature>